<reference evidence="1" key="1">
    <citation type="submission" date="2021-02" db="EMBL/GenBank/DDBJ databases">
        <title>Genomic Encyclopedia of Type Strains, Phase IV (KMG-V): Genome sequencing to study the core and pangenomes of soil and plant-associated prokaryotes.</title>
        <authorList>
            <person name="Whitman W."/>
        </authorList>
    </citation>
    <scope>NUCLEOTIDE SEQUENCE</scope>
    <source>
        <strain evidence="1">USDA 406</strain>
    </source>
</reference>
<dbReference type="Proteomes" id="UP000673383">
    <property type="component" value="Unassembled WGS sequence"/>
</dbReference>
<evidence type="ECO:0000313" key="2">
    <source>
        <dbReference type="Proteomes" id="UP000673383"/>
    </source>
</evidence>
<comment type="caution">
    <text evidence="1">The sequence shown here is derived from an EMBL/GenBank/DDBJ whole genome shotgun (WGS) entry which is preliminary data.</text>
</comment>
<gene>
    <name evidence="1" type="ORF">JOH49_009071</name>
</gene>
<protein>
    <submittedName>
        <fullName evidence="1">TolA-binding protein</fullName>
    </submittedName>
</protein>
<dbReference type="EMBL" id="JAFICZ010000001">
    <property type="protein sequence ID" value="MBP1299318.1"/>
    <property type="molecule type" value="Genomic_DNA"/>
</dbReference>
<dbReference type="AlphaFoldDB" id="A0A8I2C9B3"/>
<proteinExistence type="predicted"/>
<sequence length="58" mass="6228">MSAMTQQASQEFEAGDLPAAEHAYRDLLKEFPEDSLARFMVAECTGKQGSGLAKVPPA</sequence>
<name>A0A8I2C9B3_BRAEL</name>
<dbReference type="RefSeq" id="WP_209945851.1">
    <property type="nucleotide sequence ID" value="NZ_JAFICZ010000001.1"/>
</dbReference>
<accession>A0A8I2C9B3</accession>
<evidence type="ECO:0000313" key="1">
    <source>
        <dbReference type="EMBL" id="MBP1299318.1"/>
    </source>
</evidence>
<organism evidence="1 2">
    <name type="scientific">Bradyrhizobium elkanii</name>
    <dbReference type="NCBI Taxonomy" id="29448"/>
    <lineage>
        <taxon>Bacteria</taxon>
        <taxon>Pseudomonadati</taxon>
        <taxon>Pseudomonadota</taxon>
        <taxon>Alphaproteobacteria</taxon>
        <taxon>Hyphomicrobiales</taxon>
        <taxon>Nitrobacteraceae</taxon>
        <taxon>Bradyrhizobium</taxon>
    </lineage>
</organism>